<gene>
    <name evidence="1" type="ORF">EAH69_05200</name>
</gene>
<organism evidence="1 2">
    <name type="scientific">Faecalibacter macacae</name>
    <dbReference type="NCBI Taxonomy" id="1859289"/>
    <lineage>
        <taxon>Bacteria</taxon>
        <taxon>Pseudomonadati</taxon>
        <taxon>Bacteroidota</taxon>
        <taxon>Flavobacteriia</taxon>
        <taxon>Flavobacteriales</taxon>
        <taxon>Weeksellaceae</taxon>
        <taxon>Faecalibacter</taxon>
    </lineage>
</organism>
<dbReference type="PANTHER" id="PTHR42999:SF1">
    <property type="entry name" value="PENTAPEPTIDE REPEAT-CONTAINING PROTEIN"/>
    <property type="match status" value="1"/>
</dbReference>
<dbReference type="Pfam" id="PF00805">
    <property type="entry name" value="Pentapeptide"/>
    <property type="match status" value="1"/>
</dbReference>
<name>A0A3L9MF35_9FLAO</name>
<keyword evidence="2" id="KW-1185">Reference proteome</keyword>
<dbReference type="InterPro" id="IPR001646">
    <property type="entry name" value="5peptide_repeat"/>
</dbReference>
<dbReference type="SUPFAM" id="SSF141571">
    <property type="entry name" value="Pentapeptide repeat-like"/>
    <property type="match status" value="1"/>
</dbReference>
<dbReference type="Pfam" id="PF13599">
    <property type="entry name" value="Pentapeptide_4"/>
    <property type="match status" value="1"/>
</dbReference>
<sequence>MQKKYTYDERFENIDFTLKEFPLGDYEQCHFINCNFNGVDISNCNFSDCIFKGCNLSVAKINKTILQNVEFNACKMIGFNLETCNSFALKVKFINCILNESSFYQSPLSKTYFKSCIMHNIDLSFADLSNSFLENCDLKDSIFDQTILEKANLTTAYNFNINPTENKVINASFSKENLHGLLNQFKIKIQ</sequence>
<dbReference type="Gene3D" id="2.160.20.80">
    <property type="entry name" value="E3 ubiquitin-protein ligase SopA"/>
    <property type="match status" value="1"/>
</dbReference>
<reference evidence="1 2" key="1">
    <citation type="submission" date="2018-10" db="EMBL/GenBank/DDBJ databases">
        <authorList>
            <person name="Chen X."/>
        </authorList>
    </citation>
    <scope>NUCLEOTIDE SEQUENCE [LARGE SCALE GENOMIC DNA]</scope>
    <source>
        <strain evidence="1 2">YIM 102668</strain>
    </source>
</reference>
<dbReference type="AlphaFoldDB" id="A0A3L9MF35"/>
<dbReference type="RefSeq" id="WP_121934125.1">
    <property type="nucleotide sequence ID" value="NZ_RDOJ01000005.1"/>
</dbReference>
<evidence type="ECO:0000313" key="1">
    <source>
        <dbReference type="EMBL" id="RLZ11445.1"/>
    </source>
</evidence>
<accession>A0A3L9MF35</accession>
<dbReference type="PANTHER" id="PTHR42999">
    <property type="entry name" value="ANTIBIOTIC RESISTANCE PROTEIN MCBG"/>
    <property type="match status" value="1"/>
</dbReference>
<protein>
    <submittedName>
        <fullName evidence="1">Pentapeptide repeat-containing protein</fullName>
    </submittedName>
</protein>
<comment type="caution">
    <text evidence="1">The sequence shown here is derived from an EMBL/GenBank/DDBJ whole genome shotgun (WGS) entry which is preliminary data.</text>
</comment>
<dbReference type="Proteomes" id="UP000275348">
    <property type="component" value="Unassembled WGS sequence"/>
</dbReference>
<dbReference type="EMBL" id="RDOJ01000005">
    <property type="protein sequence ID" value="RLZ11445.1"/>
    <property type="molecule type" value="Genomic_DNA"/>
</dbReference>
<proteinExistence type="predicted"/>
<dbReference type="InterPro" id="IPR052949">
    <property type="entry name" value="PA_immunity-related"/>
</dbReference>
<evidence type="ECO:0000313" key="2">
    <source>
        <dbReference type="Proteomes" id="UP000275348"/>
    </source>
</evidence>
<dbReference type="OrthoDB" id="67652at2"/>